<keyword evidence="5" id="KW-0722">Serine protease inhibitor</keyword>
<reference evidence="7 9" key="2">
    <citation type="journal article" date="2013" name="Nature">
        <title>Insights into bilaterian evolution from three spiralian genomes.</title>
        <authorList>
            <person name="Simakov O."/>
            <person name="Marletaz F."/>
            <person name="Cho S.J."/>
            <person name="Edsinger-Gonzales E."/>
            <person name="Havlak P."/>
            <person name="Hellsten U."/>
            <person name="Kuo D.H."/>
            <person name="Larsson T."/>
            <person name="Lv J."/>
            <person name="Arendt D."/>
            <person name="Savage R."/>
            <person name="Osoegawa K."/>
            <person name="de Jong P."/>
            <person name="Grimwood J."/>
            <person name="Chapman J.A."/>
            <person name="Shapiro H."/>
            <person name="Aerts A."/>
            <person name="Otillar R.P."/>
            <person name="Terry A.Y."/>
            <person name="Boore J.L."/>
            <person name="Grigoriev I.V."/>
            <person name="Lindberg D.R."/>
            <person name="Seaver E.C."/>
            <person name="Weisblat D.A."/>
            <person name="Putnam N.H."/>
            <person name="Rokhsar D.S."/>
        </authorList>
    </citation>
    <scope>NUCLEOTIDE SEQUENCE</scope>
</reference>
<evidence type="ECO:0000313" key="7">
    <source>
        <dbReference type="EMBL" id="ESN90360.1"/>
    </source>
</evidence>
<evidence type="ECO:0000256" key="3">
    <source>
        <dbReference type="ARBA" id="ARBA00022525"/>
    </source>
</evidence>
<dbReference type="EMBL" id="KB097753">
    <property type="protein sequence ID" value="ESN90360.1"/>
    <property type="molecule type" value="Genomic_DNA"/>
</dbReference>
<dbReference type="GO" id="GO:0007508">
    <property type="term" value="P:larval heart development"/>
    <property type="evidence" value="ECO:0000318"/>
    <property type="project" value="GO_Central"/>
</dbReference>
<proteinExistence type="inferred from homology"/>
<name>T1EXL7_HELRO</name>
<reference evidence="9" key="1">
    <citation type="submission" date="2012-12" db="EMBL/GenBank/DDBJ databases">
        <authorList>
            <person name="Hellsten U."/>
            <person name="Grimwood J."/>
            <person name="Chapman J.A."/>
            <person name="Shapiro H."/>
            <person name="Aerts A."/>
            <person name="Otillar R.P."/>
            <person name="Terry A.Y."/>
            <person name="Boore J.L."/>
            <person name="Simakov O."/>
            <person name="Marletaz F."/>
            <person name="Cho S.-J."/>
            <person name="Edsinger-Gonzales E."/>
            <person name="Havlak P."/>
            <person name="Kuo D.-H."/>
            <person name="Larsson T."/>
            <person name="Lv J."/>
            <person name="Arendt D."/>
            <person name="Savage R."/>
            <person name="Osoegawa K."/>
            <person name="de Jong P."/>
            <person name="Lindberg D.R."/>
            <person name="Seaver E.C."/>
            <person name="Weisblat D.A."/>
            <person name="Putnam N.H."/>
            <person name="Grigoriev I.V."/>
            <person name="Rokhsar D.S."/>
        </authorList>
    </citation>
    <scope>NUCLEOTIDE SEQUENCE</scope>
</reference>
<dbReference type="KEGG" id="hro:HELRODRAFT_166018"/>
<dbReference type="PANTHER" id="PTHR33395:SF21">
    <property type="entry name" value="PERICARDIN"/>
    <property type="match status" value="1"/>
</dbReference>
<evidence type="ECO:0000313" key="8">
    <source>
        <dbReference type="EnsemblMetazoa" id="HelroP166018"/>
    </source>
</evidence>
<dbReference type="GO" id="GO:0031012">
    <property type="term" value="C:extracellular matrix"/>
    <property type="evidence" value="ECO:0000318"/>
    <property type="project" value="GO_Central"/>
</dbReference>
<reference evidence="8" key="3">
    <citation type="submission" date="2015-06" db="UniProtKB">
        <authorList>
            <consortium name="EnsemblMetazoa"/>
        </authorList>
    </citation>
    <scope>IDENTIFICATION</scope>
</reference>
<dbReference type="Proteomes" id="UP000015101">
    <property type="component" value="Unassembled WGS sequence"/>
</dbReference>
<dbReference type="OrthoDB" id="6784168at2759"/>
<dbReference type="SUPFAM" id="SSF57262">
    <property type="entry name" value="Leech antihemostatic proteins"/>
    <property type="match status" value="1"/>
</dbReference>
<dbReference type="EMBL" id="AMQM01002243">
    <property type="status" value="NOT_ANNOTATED_CDS"/>
    <property type="molecule type" value="Genomic_DNA"/>
</dbReference>
<keyword evidence="4" id="KW-0646">Protease inhibitor</keyword>
<dbReference type="PROSITE" id="PS51252">
    <property type="entry name" value="ANTISTASIN"/>
    <property type="match status" value="1"/>
</dbReference>
<dbReference type="InterPro" id="IPR011061">
    <property type="entry name" value="Hirudin/antistatin"/>
</dbReference>
<feature type="domain" description="Antistasin-like" evidence="6">
    <location>
        <begin position="161"/>
        <end position="186"/>
    </location>
</feature>
<dbReference type="PANTHER" id="PTHR33395">
    <property type="entry name" value="TRANSCRIPTASE, PUTATIVE-RELATED-RELATED"/>
    <property type="match status" value="1"/>
</dbReference>
<dbReference type="InParanoid" id="T1EXL7"/>
<dbReference type="AlphaFoldDB" id="T1EXL7"/>
<protein>
    <recommendedName>
        <fullName evidence="6">Antistasin-like domain-containing protein</fullName>
    </recommendedName>
</protein>
<evidence type="ECO:0000256" key="2">
    <source>
        <dbReference type="ARBA" id="ARBA00008768"/>
    </source>
</evidence>
<keyword evidence="3" id="KW-0964">Secreted</keyword>
<evidence type="ECO:0000259" key="6">
    <source>
        <dbReference type="PROSITE" id="PS51252"/>
    </source>
</evidence>
<keyword evidence="9" id="KW-1185">Reference proteome</keyword>
<evidence type="ECO:0000256" key="1">
    <source>
        <dbReference type="ARBA" id="ARBA00004613"/>
    </source>
</evidence>
<evidence type="ECO:0000256" key="4">
    <source>
        <dbReference type="ARBA" id="ARBA00022690"/>
    </source>
</evidence>
<dbReference type="GO" id="GO:0004867">
    <property type="term" value="F:serine-type endopeptidase inhibitor activity"/>
    <property type="evidence" value="ECO:0007669"/>
    <property type="project" value="UniProtKB-KW"/>
</dbReference>
<dbReference type="HOGENOM" id="CLU_1290241_0_0_1"/>
<comment type="similarity">
    <text evidence="2">Belongs to the protease inhibitor I15 (antistasin) family.</text>
</comment>
<accession>T1EXL7</accession>
<gene>
    <name evidence="8" type="primary">20201317</name>
    <name evidence="7" type="ORF">HELRODRAFT_166018</name>
</gene>
<organism evidence="8 9">
    <name type="scientific">Helobdella robusta</name>
    <name type="common">Californian leech</name>
    <dbReference type="NCBI Taxonomy" id="6412"/>
    <lineage>
        <taxon>Eukaryota</taxon>
        <taxon>Metazoa</taxon>
        <taxon>Spiralia</taxon>
        <taxon>Lophotrochozoa</taxon>
        <taxon>Annelida</taxon>
        <taxon>Clitellata</taxon>
        <taxon>Hirudinea</taxon>
        <taxon>Rhynchobdellida</taxon>
        <taxon>Glossiphoniidae</taxon>
        <taxon>Helobdella</taxon>
    </lineage>
</organism>
<dbReference type="InterPro" id="IPR004094">
    <property type="entry name" value="Antistasin-like"/>
</dbReference>
<dbReference type="GeneID" id="20201317"/>
<evidence type="ECO:0000256" key="5">
    <source>
        <dbReference type="ARBA" id="ARBA00022900"/>
    </source>
</evidence>
<dbReference type="Pfam" id="PF02822">
    <property type="entry name" value="Antistasin"/>
    <property type="match status" value="1"/>
</dbReference>
<evidence type="ECO:0000313" key="9">
    <source>
        <dbReference type="Proteomes" id="UP000015101"/>
    </source>
</evidence>
<sequence length="214" mass="24048">MPNSGCIVSEKTSLTLTLNDRFDKKLRMNLGKRPLNPDSYFVRDSFLSQLIRKPTRFWNKSAKNILDLVFVEDTNLIHNIDFKNPVGKSDHVLINFLIYIKAFVKPGNNRGNLDSLVNIDDEGPDGLFSHVLVECAGSVCEYLNFLFKIALNSGFLLIVSCPLNYCKLECKTGYRTDANGCKACWCADPCAELNCPNGCSVAWTSGQELKYRCE</sequence>
<dbReference type="GO" id="GO:0061343">
    <property type="term" value="P:cell adhesion involved in heart morphogenesis"/>
    <property type="evidence" value="ECO:0000318"/>
    <property type="project" value="GO_Central"/>
</dbReference>
<comment type="subcellular location">
    <subcellularLocation>
        <location evidence="1">Secreted</location>
    </subcellularLocation>
</comment>
<dbReference type="RefSeq" id="XP_009031309.1">
    <property type="nucleotide sequence ID" value="XM_009033061.1"/>
</dbReference>
<dbReference type="CTD" id="20201317"/>
<dbReference type="EnsemblMetazoa" id="HelroT166018">
    <property type="protein sequence ID" value="HelroP166018"/>
    <property type="gene ID" value="HelroG166018"/>
</dbReference>
<dbReference type="GO" id="GO:0005576">
    <property type="term" value="C:extracellular region"/>
    <property type="evidence" value="ECO:0007669"/>
    <property type="project" value="UniProtKB-SubCell"/>
</dbReference>
<dbReference type="Gene3D" id="2.10.22.10">
    <property type="entry name" value="Antistasin, domain 1"/>
    <property type="match status" value="1"/>
</dbReference>